<dbReference type="InterPro" id="IPR001040">
    <property type="entry name" value="TIF_eIF_4E"/>
</dbReference>
<dbReference type="AlphaFoldDB" id="A0A9P5SAM3"/>
<dbReference type="GO" id="GO:0000340">
    <property type="term" value="F:RNA 7-methylguanosine cap binding"/>
    <property type="evidence" value="ECO:0007669"/>
    <property type="project" value="TreeGrafter"/>
</dbReference>
<name>A0A9P5SAM3_9FUNG</name>
<protein>
    <recommendedName>
        <fullName evidence="5">Eukaryotic translation initiation factor 4E</fullName>
    </recommendedName>
</protein>
<evidence type="ECO:0000256" key="1">
    <source>
        <dbReference type="RuleBase" id="RU004374"/>
    </source>
</evidence>
<dbReference type="PANTHER" id="PTHR11960:SF73">
    <property type="entry name" value="TRANSLATION INITIATION FACTOR 4E, PUTATIVE-RELATED"/>
    <property type="match status" value="1"/>
</dbReference>
<organism evidence="3 4">
    <name type="scientific">Podila minutissima</name>
    <dbReference type="NCBI Taxonomy" id="64525"/>
    <lineage>
        <taxon>Eukaryota</taxon>
        <taxon>Fungi</taxon>
        <taxon>Fungi incertae sedis</taxon>
        <taxon>Mucoromycota</taxon>
        <taxon>Mortierellomycotina</taxon>
        <taxon>Mortierellomycetes</taxon>
        <taxon>Mortierellales</taxon>
        <taxon>Mortierellaceae</taxon>
        <taxon>Podila</taxon>
    </lineage>
</organism>
<dbReference type="Pfam" id="PF01652">
    <property type="entry name" value="IF4E"/>
    <property type="match status" value="1"/>
</dbReference>
<keyword evidence="1" id="KW-0396">Initiation factor</keyword>
<evidence type="ECO:0000256" key="2">
    <source>
        <dbReference type="SAM" id="MobiDB-lite"/>
    </source>
</evidence>
<feature type="compositionally biased region" description="Polar residues" evidence="2">
    <location>
        <begin position="223"/>
        <end position="237"/>
    </location>
</feature>
<dbReference type="InterPro" id="IPR023398">
    <property type="entry name" value="TIF_eIF4e-like"/>
</dbReference>
<sequence length="604" mass="65258">MSTNGASTLGMSDSLPKQGTMSDPAGPTFDPRTLASPGPWRPSSLARSSSPALVGDNKPWFSPSKKALGVPSSSINSSSSSSAFSNSLHSNSNNSNNNTYHSNSRSSTPMGHEDHHHNQGSGSSLSKSASPVLASGSFTRTQGGPVDSSSPHSTSQPQPLNWEALAKFADSREIKEKFAKLHLSPALTPSTFQEKDRRTPASMGSFSTPATHIKVQRTASLHYTPNMNHSPKSSLGVSSRPHTRHLAPQAIDMRRTASHNSAFSSTLGNPAGSNHDSKDIGTNSHHNSNNAFVQGNTGSSLSQVLAPFSLSNMTPPRSSNPHDFRVSYDAHQLKVMSPPVAADTHPLQHAWTLHYDVSTGYNRQASSAHSYVNMLQNLGTFSTVEQFARYFNWIEKPHKMENNANYHLFKDGIKPLWEDPANANGGRWILTLQDKNSDLLDRCWMELAYALVGEQLDAGDDICGAVLSRRMKADRLAVWVRDRENVTAINGIGQRLIKILDLAKERITLEFQVTTNVGLSGPPRTYVSLDGIRRELAQETTSALSDEEKTPALSSASHSTTPMTDDISPMTPRMGPLMDSKGKPNAHPDAQGSGLLISVNGKGV</sequence>
<dbReference type="GO" id="GO:0016281">
    <property type="term" value="C:eukaryotic translation initiation factor 4F complex"/>
    <property type="evidence" value="ECO:0007669"/>
    <property type="project" value="TreeGrafter"/>
</dbReference>
<feature type="region of interest" description="Disordered" evidence="2">
    <location>
        <begin position="259"/>
        <end position="297"/>
    </location>
</feature>
<dbReference type="GO" id="GO:0003743">
    <property type="term" value="F:translation initiation factor activity"/>
    <property type="evidence" value="ECO:0007669"/>
    <property type="project" value="UniProtKB-KW"/>
</dbReference>
<feature type="region of interest" description="Disordered" evidence="2">
    <location>
        <begin position="1"/>
        <end position="159"/>
    </location>
</feature>
<dbReference type="Gene3D" id="3.30.760.10">
    <property type="entry name" value="RNA Cap, Translation Initiation Factor Eif4e"/>
    <property type="match status" value="1"/>
</dbReference>
<feature type="region of interest" description="Disordered" evidence="2">
    <location>
        <begin position="540"/>
        <end position="604"/>
    </location>
</feature>
<reference evidence="3" key="1">
    <citation type="journal article" date="2020" name="Fungal Divers.">
        <title>Resolving the Mortierellaceae phylogeny through synthesis of multi-gene phylogenetics and phylogenomics.</title>
        <authorList>
            <person name="Vandepol N."/>
            <person name="Liber J."/>
            <person name="Desiro A."/>
            <person name="Na H."/>
            <person name="Kennedy M."/>
            <person name="Barry K."/>
            <person name="Grigoriev I.V."/>
            <person name="Miller A.N."/>
            <person name="O'Donnell K."/>
            <person name="Stajich J.E."/>
            <person name="Bonito G."/>
        </authorList>
    </citation>
    <scope>NUCLEOTIDE SEQUENCE</scope>
    <source>
        <strain evidence="3">NVP1</strain>
    </source>
</reference>
<evidence type="ECO:0000313" key="3">
    <source>
        <dbReference type="EMBL" id="KAF9323839.1"/>
    </source>
</evidence>
<feature type="compositionally biased region" description="Low complexity" evidence="2">
    <location>
        <begin position="148"/>
        <end position="159"/>
    </location>
</feature>
<keyword evidence="4" id="KW-1185">Reference proteome</keyword>
<feature type="region of interest" description="Disordered" evidence="2">
    <location>
        <begin position="223"/>
        <end position="243"/>
    </location>
</feature>
<evidence type="ECO:0000313" key="4">
    <source>
        <dbReference type="Proteomes" id="UP000696485"/>
    </source>
</evidence>
<keyword evidence="1" id="KW-0694">RNA-binding</keyword>
<feature type="compositionally biased region" description="Polar residues" evidence="2">
    <location>
        <begin position="552"/>
        <end position="563"/>
    </location>
</feature>
<dbReference type="EMBL" id="JAAAUY010001203">
    <property type="protein sequence ID" value="KAF9323839.1"/>
    <property type="molecule type" value="Genomic_DNA"/>
</dbReference>
<gene>
    <name evidence="3" type="ORF">BG006_001108</name>
</gene>
<dbReference type="Proteomes" id="UP000696485">
    <property type="component" value="Unassembled WGS sequence"/>
</dbReference>
<dbReference type="PANTHER" id="PTHR11960">
    <property type="entry name" value="EUKARYOTIC TRANSLATION INITIATION FACTOR 4E RELATED"/>
    <property type="match status" value="1"/>
</dbReference>
<evidence type="ECO:0008006" key="5">
    <source>
        <dbReference type="Google" id="ProtNLM"/>
    </source>
</evidence>
<keyword evidence="1" id="KW-0648">Protein biosynthesis</keyword>
<feature type="compositionally biased region" description="Low complexity" evidence="2">
    <location>
        <begin position="41"/>
        <end position="53"/>
    </location>
</feature>
<comment type="similarity">
    <text evidence="1">Belongs to the eukaryotic initiation factor 4E family.</text>
</comment>
<comment type="caution">
    <text evidence="3">The sequence shown here is derived from an EMBL/GenBank/DDBJ whole genome shotgun (WGS) entry which is preliminary data.</text>
</comment>
<feature type="compositionally biased region" description="Low complexity" evidence="2">
    <location>
        <begin position="120"/>
        <end position="135"/>
    </location>
</feature>
<proteinExistence type="inferred from homology"/>
<accession>A0A9P5SAM3</accession>
<dbReference type="SUPFAM" id="SSF55418">
    <property type="entry name" value="eIF4e-like"/>
    <property type="match status" value="1"/>
</dbReference>
<feature type="compositionally biased region" description="Polar residues" evidence="2">
    <location>
        <begin position="1"/>
        <end position="21"/>
    </location>
</feature>
<feature type="compositionally biased region" description="Low complexity" evidence="2">
    <location>
        <begin position="72"/>
        <end position="107"/>
    </location>
</feature>